<evidence type="ECO:0000256" key="2">
    <source>
        <dbReference type="SAM" id="MobiDB-lite"/>
    </source>
</evidence>
<dbReference type="AlphaFoldDB" id="A0AAF3FAT1"/>
<dbReference type="Gene3D" id="1.10.287.1490">
    <property type="match status" value="1"/>
</dbReference>
<reference evidence="4" key="1">
    <citation type="submission" date="2024-02" db="UniProtKB">
        <authorList>
            <consortium name="WormBaseParasite"/>
        </authorList>
    </citation>
    <scope>IDENTIFICATION</scope>
</reference>
<proteinExistence type="predicted"/>
<feature type="region of interest" description="Disordered" evidence="2">
    <location>
        <begin position="693"/>
        <end position="721"/>
    </location>
</feature>
<feature type="compositionally biased region" description="Basic and acidic residues" evidence="2">
    <location>
        <begin position="144"/>
        <end position="198"/>
    </location>
</feature>
<feature type="compositionally biased region" description="Polar residues" evidence="2">
    <location>
        <begin position="290"/>
        <end position="299"/>
    </location>
</feature>
<dbReference type="WBParaSite" id="MBELARI_LOCUS4014">
    <property type="protein sequence ID" value="MBELARI_LOCUS4014"/>
    <property type="gene ID" value="MBELARI_LOCUS4014"/>
</dbReference>
<sequence length="758" mass="88293">MPIKCFDTKGARGSVPNLKVTGHGCGSAQNKPKQHVYPISTKQETKDKRPNLAKDLAKRILDEQYAKSLEQQIKLLEFENQFLRDRGESHENRCARYGGKQILLRNENEVSLDGGNSWCRLPSFHPPLHHFMRRDCPTAFDYDEKRGDDENKNHPTNRRDRSSSPELNEKDFNKFEEMQDKELSRSWDIKRRPSTIHESDEEDETRKSPKVNPSKNDSKQRPTLSNPRSGRVGPVKQASVSRIDEIKRSIEKRRENLTNQINSVGGRRQSMPTIQPRSFSIPRKGDEAKMSSQKPSRQSSVHRHLMNENGSTKHQQEEKDELIQELEGELDFLNAEVQDRERKIAQFREKLKANEEKLNNKTANDSRDRRALMEELLELQRRLDELTPILAEKEAHIAKLENERDAATTSMRAREGEIRKLQTELSEKHQEQTFMSDRETNHKEEMKRLEATIARLEEKEMNLKTELRTLTEELLNCKKHGSELEMRLEREKNLVEQLTDEHSRLIGKNADLSSDMQKLELAVTTALSEAEEITKNIVKRDDYDKVKSSESSLRIELEASIERNKSLQLQIQQLEKQISDQEDSSSDYRESRERIQREFNALQALSRSLTEENKTLREEILDLRDKLEQQRNKLKEKDSKIFDLEDELGRIVKVHQETVHKVEKETRTQIERGLELEDVTRRLKEIADSLPRTEAGSIASRSHRPSFSREESITSQQSSVRRGTRVIPLMLDECHSPQSPHDIQKIIEMARNTLKRPL</sequence>
<feature type="compositionally biased region" description="Polar residues" evidence="2">
    <location>
        <begin position="211"/>
        <end position="228"/>
    </location>
</feature>
<evidence type="ECO:0000313" key="3">
    <source>
        <dbReference type="Proteomes" id="UP000887575"/>
    </source>
</evidence>
<protein>
    <submittedName>
        <fullName evidence="4">Uncharacterized protein</fullName>
    </submittedName>
</protein>
<feature type="region of interest" description="Disordered" evidence="2">
    <location>
        <begin position="257"/>
        <end position="302"/>
    </location>
</feature>
<organism evidence="3 4">
    <name type="scientific">Mesorhabditis belari</name>
    <dbReference type="NCBI Taxonomy" id="2138241"/>
    <lineage>
        <taxon>Eukaryota</taxon>
        <taxon>Metazoa</taxon>
        <taxon>Ecdysozoa</taxon>
        <taxon>Nematoda</taxon>
        <taxon>Chromadorea</taxon>
        <taxon>Rhabditida</taxon>
        <taxon>Rhabditina</taxon>
        <taxon>Rhabditomorpha</taxon>
        <taxon>Rhabditoidea</taxon>
        <taxon>Rhabditidae</taxon>
        <taxon>Mesorhabditinae</taxon>
        <taxon>Mesorhabditis</taxon>
    </lineage>
</organism>
<feature type="coiled-coil region" evidence="1">
    <location>
        <begin position="316"/>
        <end position="364"/>
    </location>
</feature>
<name>A0AAF3FAT1_9BILA</name>
<feature type="coiled-coil region" evidence="1">
    <location>
        <begin position="390"/>
        <end position="647"/>
    </location>
</feature>
<keyword evidence="3" id="KW-1185">Reference proteome</keyword>
<evidence type="ECO:0000313" key="4">
    <source>
        <dbReference type="WBParaSite" id="MBELARI_LOCUS4014"/>
    </source>
</evidence>
<feature type="region of interest" description="Disordered" evidence="2">
    <location>
        <begin position="144"/>
        <end position="245"/>
    </location>
</feature>
<keyword evidence="1" id="KW-0175">Coiled coil</keyword>
<dbReference type="Proteomes" id="UP000887575">
    <property type="component" value="Unassembled WGS sequence"/>
</dbReference>
<evidence type="ECO:0000256" key="1">
    <source>
        <dbReference type="SAM" id="Coils"/>
    </source>
</evidence>
<accession>A0AAF3FAT1</accession>